<dbReference type="GO" id="GO:0042393">
    <property type="term" value="F:histone binding"/>
    <property type="evidence" value="ECO:0007669"/>
    <property type="project" value="TreeGrafter"/>
</dbReference>
<evidence type="ECO:0000313" key="5">
    <source>
        <dbReference type="Proteomes" id="UP001374579"/>
    </source>
</evidence>
<dbReference type="SMART" id="SM00784">
    <property type="entry name" value="SPT2"/>
    <property type="match status" value="1"/>
</dbReference>
<dbReference type="GO" id="GO:0003677">
    <property type="term" value="F:DNA binding"/>
    <property type="evidence" value="ECO:0007669"/>
    <property type="project" value="TreeGrafter"/>
</dbReference>
<feature type="compositionally biased region" description="Basic and acidic residues" evidence="3">
    <location>
        <begin position="63"/>
        <end position="83"/>
    </location>
</feature>
<name>A0AAN9B4Y5_9CAEN</name>
<comment type="caution">
    <text evidence="4">The sequence shown here is derived from an EMBL/GenBank/DDBJ whole genome shotgun (WGS) entry which is preliminary data.</text>
</comment>
<dbReference type="EMBL" id="JBAMIC010000012">
    <property type="protein sequence ID" value="KAK7099263.1"/>
    <property type="molecule type" value="Genomic_DNA"/>
</dbReference>
<proteinExistence type="inferred from homology"/>
<evidence type="ECO:0000256" key="1">
    <source>
        <dbReference type="ARBA" id="ARBA00006461"/>
    </source>
</evidence>
<evidence type="ECO:0000313" key="4">
    <source>
        <dbReference type="EMBL" id="KAK7099263.1"/>
    </source>
</evidence>
<feature type="region of interest" description="Disordered" evidence="3">
    <location>
        <begin position="59"/>
        <end position="83"/>
    </location>
</feature>
<dbReference type="GO" id="GO:0005730">
    <property type="term" value="C:nucleolus"/>
    <property type="evidence" value="ECO:0007669"/>
    <property type="project" value="TreeGrafter"/>
</dbReference>
<gene>
    <name evidence="4" type="ORF">V1264_003430</name>
</gene>
<dbReference type="Proteomes" id="UP001374579">
    <property type="component" value="Unassembled WGS sequence"/>
</dbReference>
<dbReference type="InterPro" id="IPR013256">
    <property type="entry name" value="Chromatin_SPT2"/>
</dbReference>
<reference evidence="4 5" key="1">
    <citation type="submission" date="2024-02" db="EMBL/GenBank/DDBJ databases">
        <title>Chromosome-scale genome assembly of the rough periwinkle Littorina saxatilis.</title>
        <authorList>
            <person name="De Jode A."/>
            <person name="Faria R."/>
            <person name="Formenti G."/>
            <person name="Sims Y."/>
            <person name="Smith T.P."/>
            <person name="Tracey A."/>
            <person name="Wood J.M.D."/>
            <person name="Zagrodzka Z.B."/>
            <person name="Johannesson K."/>
            <person name="Butlin R.K."/>
            <person name="Leder E.H."/>
        </authorList>
    </citation>
    <scope>NUCLEOTIDE SEQUENCE [LARGE SCALE GENOMIC DNA]</scope>
    <source>
        <strain evidence="4">Snail1</strain>
        <tissue evidence="4">Muscle</tissue>
    </source>
</reference>
<evidence type="ECO:0000256" key="3">
    <source>
        <dbReference type="SAM" id="MobiDB-lite"/>
    </source>
</evidence>
<protein>
    <submittedName>
        <fullName evidence="4">Uncharacterized protein</fullName>
    </submittedName>
</protein>
<dbReference type="GO" id="GO:0006334">
    <property type="term" value="P:nucleosome assembly"/>
    <property type="evidence" value="ECO:0007669"/>
    <property type="project" value="TreeGrafter"/>
</dbReference>
<sequence>MVIDSEEEEDSDEEMDDFIDDDGEDDMATVSGTIQQLFGYDKRRYRDEDDDDRNMEVGFSQLMKEEARSARLGRQEDLEDIRREEEELKQKRLQKKMRR</sequence>
<dbReference type="GO" id="GO:0006360">
    <property type="term" value="P:transcription by RNA polymerase I"/>
    <property type="evidence" value="ECO:0007669"/>
    <property type="project" value="TreeGrafter"/>
</dbReference>
<keyword evidence="5" id="KW-1185">Reference proteome</keyword>
<feature type="region of interest" description="Disordered" evidence="3">
    <location>
        <begin position="1"/>
        <end position="27"/>
    </location>
</feature>
<comment type="similarity">
    <text evidence="1">Belongs to the SPT2 family.</text>
</comment>
<dbReference type="PANTHER" id="PTHR22691">
    <property type="entry name" value="YEAST SPT2-RELATED"/>
    <property type="match status" value="1"/>
</dbReference>
<dbReference type="AlphaFoldDB" id="A0AAN9B4Y5"/>
<accession>A0AAN9B4Y5</accession>
<evidence type="ECO:0000256" key="2">
    <source>
        <dbReference type="ARBA" id="ARBA00023054"/>
    </source>
</evidence>
<dbReference type="PANTHER" id="PTHR22691:SF8">
    <property type="entry name" value="PROTEIN SPT2 HOMOLOG"/>
    <property type="match status" value="1"/>
</dbReference>
<dbReference type="Pfam" id="PF08243">
    <property type="entry name" value="SPT2"/>
    <property type="match status" value="1"/>
</dbReference>
<organism evidence="4 5">
    <name type="scientific">Littorina saxatilis</name>
    <dbReference type="NCBI Taxonomy" id="31220"/>
    <lineage>
        <taxon>Eukaryota</taxon>
        <taxon>Metazoa</taxon>
        <taxon>Spiralia</taxon>
        <taxon>Lophotrochozoa</taxon>
        <taxon>Mollusca</taxon>
        <taxon>Gastropoda</taxon>
        <taxon>Caenogastropoda</taxon>
        <taxon>Littorinimorpha</taxon>
        <taxon>Littorinoidea</taxon>
        <taxon>Littorinidae</taxon>
        <taxon>Littorina</taxon>
    </lineage>
</organism>
<keyword evidence="2" id="KW-0175">Coiled coil</keyword>